<accession>A0A8D8V5N5</accession>
<dbReference type="SUPFAM" id="SSF53335">
    <property type="entry name" value="S-adenosyl-L-methionine-dependent methyltransferases"/>
    <property type="match status" value="1"/>
</dbReference>
<evidence type="ECO:0000259" key="4">
    <source>
        <dbReference type="Pfam" id="PF08241"/>
    </source>
</evidence>
<dbReference type="EMBL" id="HBUF01653512">
    <property type="protein sequence ID" value="CAG6787361.1"/>
    <property type="molecule type" value="Transcribed_RNA"/>
</dbReference>
<dbReference type="Gene3D" id="3.40.50.150">
    <property type="entry name" value="Vaccinia Virus protein VP39"/>
    <property type="match status" value="1"/>
</dbReference>
<evidence type="ECO:0000313" key="5">
    <source>
        <dbReference type="EMBL" id="CAG6719481.1"/>
    </source>
</evidence>
<dbReference type="GO" id="GO:0008757">
    <property type="term" value="F:S-adenosylmethionine-dependent methyltransferase activity"/>
    <property type="evidence" value="ECO:0007669"/>
    <property type="project" value="InterPro"/>
</dbReference>
<reference evidence="5" key="1">
    <citation type="submission" date="2021-05" db="EMBL/GenBank/DDBJ databases">
        <authorList>
            <person name="Alioto T."/>
            <person name="Alioto T."/>
            <person name="Gomez Garrido J."/>
        </authorList>
    </citation>
    <scope>NUCLEOTIDE SEQUENCE</scope>
</reference>
<keyword evidence="3 5" id="KW-0808">Transferase</keyword>
<dbReference type="EMBL" id="HBUF01653513">
    <property type="protein sequence ID" value="CAG6787362.1"/>
    <property type="molecule type" value="Transcribed_RNA"/>
</dbReference>
<evidence type="ECO:0000256" key="1">
    <source>
        <dbReference type="ARBA" id="ARBA00008361"/>
    </source>
</evidence>
<dbReference type="InterPro" id="IPR051052">
    <property type="entry name" value="Diverse_substrate_MTase"/>
</dbReference>
<sequence>MALKSMLNLKQVSQNILQNNTKFRPGTPPQLVKKITDYLGESLSPPYETALDMGCGSGRSATGLAPHFRDVVAFDNRDDSLNFAKKSNNSANFNIIYRKGSAENIQCLDNSVPLVCAGQCAHWFSLPQFYSEAERVLMPGGTLAVYGYLLPSPHYQDKPISHCVEKLMLEKLIDFMPEQSKVLYVEKYSSPVFQSFRFNQEPLERDESMTVTLPSTVLDLVSYLASTSTMQNFYAQKGEKEALGVINDFQDSLLDQIGVSDDPDNIELKVRFDYILIMGRKPF</sequence>
<dbReference type="EMBL" id="HBUF01358893">
    <property type="protein sequence ID" value="CAG6719485.1"/>
    <property type="molecule type" value="Transcribed_RNA"/>
</dbReference>
<evidence type="ECO:0000256" key="3">
    <source>
        <dbReference type="ARBA" id="ARBA00022679"/>
    </source>
</evidence>
<dbReference type="EMBL" id="HBUF01358892">
    <property type="protein sequence ID" value="CAG6719483.1"/>
    <property type="molecule type" value="Transcribed_RNA"/>
</dbReference>
<proteinExistence type="inferred from homology"/>
<dbReference type="EMBL" id="HBUF01107823">
    <property type="protein sequence ID" value="CAG6639569.1"/>
    <property type="molecule type" value="Transcribed_RNA"/>
</dbReference>
<dbReference type="EMBL" id="HBUF01358895">
    <property type="protein sequence ID" value="CAG6719489.1"/>
    <property type="molecule type" value="Transcribed_RNA"/>
</dbReference>
<dbReference type="EMBL" id="HBUF01653511">
    <property type="protein sequence ID" value="CAG6787360.1"/>
    <property type="molecule type" value="Transcribed_RNA"/>
</dbReference>
<dbReference type="AlphaFoldDB" id="A0A8D8V5N5"/>
<keyword evidence="2 5" id="KW-0489">Methyltransferase</keyword>
<dbReference type="EMBL" id="HBUF01358891">
    <property type="protein sequence ID" value="CAG6719481.1"/>
    <property type="molecule type" value="Transcribed_RNA"/>
</dbReference>
<name>A0A8D8V5N5_9HEMI</name>
<dbReference type="InterPro" id="IPR013216">
    <property type="entry name" value="Methyltransf_11"/>
</dbReference>
<organism evidence="5">
    <name type="scientific">Cacopsylla melanoneura</name>
    <dbReference type="NCBI Taxonomy" id="428564"/>
    <lineage>
        <taxon>Eukaryota</taxon>
        <taxon>Metazoa</taxon>
        <taxon>Ecdysozoa</taxon>
        <taxon>Arthropoda</taxon>
        <taxon>Hexapoda</taxon>
        <taxon>Insecta</taxon>
        <taxon>Pterygota</taxon>
        <taxon>Neoptera</taxon>
        <taxon>Paraneoptera</taxon>
        <taxon>Hemiptera</taxon>
        <taxon>Sternorrhyncha</taxon>
        <taxon>Psylloidea</taxon>
        <taxon>Psyllidae</taxon>
        <taxon>Psyllinae</taxon>
        <taxon>Cacopsylla</taxon>
    </lineage>
</organism>
<dbReference type="Pfam" id="PF08241">
    <property type="entry name" value="Methyltransf_11"/>
    <property type="match status" value="1"/>
</dbReference>
<dbReference type="CDD" id="cd02440">
    <property type="entry name" value="AdoMet_MTases"/>
    <property type="match status" value="1"/>
</dbReference>
<comment type="similarity">
    <text evidence="1">Belongs to the methyltransferase superfamily.</text>
</comment>
<dbReference type="InterPro" id="IPR029063">
    <property type="entry name" value="SAM-dependent_MTases_sf"/>
</dbReference>
<protein>
    <submittedName>
        <fullName evidence="5">Methyltransferase DDB_G0268948</fullName>
    </submittedName>
</protein>
<dbReference type="EMBL" id="HBUF01358894">
    <property type="protein sequence ID" value="CAG6719487.1"/>
    <property type="molecule type" value="Transcribed_RNA"/>
</dbReference>
<dbReference type="EMBL" id="HBUF01276687">
    <property type="protein sequence ID" value="CAG6686469.1"/>
    <property type="molecule type" value="Transcribed_RNA"/>
</dbReference>
<dbReference type="GO" id="GO:0032259">
    <property type="term" value="P:methylation"/>
    <property type="evidence" value="ECO:0007669"/>
    <property type="project" value="UniProtKB-KW"/>
</dbReference>
<evidence type="ECO:0000256" key="2">
    <source>
        <dbReference type="ARBA" id="ARBA00022603"/>
    </source>
</evidence>
<dbReference type="PANTHER" id="PTHR44942:SF4">
    <property type="entry name" value="METHYLTRANSFERASE TYPE 11 DOMAIN-CONTAINING PROTEIN"/>
    <property type="match status" value="1"/>
</dbReference>
<dbReference type="EMBL" id="HBUF01107822">
    <property type="protein sequence ID" value="CAG6639568.1"/>
    <property type="molecule type" value="Transcribed_RNA"/>
</dbReference>
<dbReference type="PANTHER" id="PTHR44942">
    <property type="entry name" value="METHYLTRANSF_11 DOMAIN-CONTAINING PROTEIN"/>
    <property type="match status" value="1"/>
</dbReference>
<feature type="domain" description="Methyltransferase type 11" evidence="4">
    <location>
        <begin position="51"/>
        <end position="144"/>
    </location>
</feature>